<dbReference type="Gramene" id="evm.model.04.1586">
    <property type="protein sequence ID" value="cds.evm.model.04.1586"/>
    <property type="gene ID" value="evm.TU.04.1586"/>
</dbReference>
<keyword evidence="2" id="KW-1185">Reference proteome</keyword>
<accession>A0A803PDQ5</accession>
<name>A0A803PDQ5_CANSA</name>
<protein>
    <submittedName>
        <fullName evidence="1">Uncharacterized protein</fullName>
    </submittedName>
</protein>
<proteinExistence type="predicted"/>
<evidence type="ECO:0000313" key="1">
    <source>
        <dbReference type="EnsemblPlants" id="cds.evm.model.04.1586"/>
    </source>
</evidence>
<dbReference type="EnsemblPlants" id="evm.model.04.1586">
    <property type="protein sequence ID" value="cds.evm.model.04.1586"/>
    <property type="gene ID" value="evm.TU.04.1586"/>
</dbReference>
<dbReference type="Proteomes" id="UP000596661">
    <property type="component" value="Chromosome 4"/>
</dbReference>
<sequence length="164" mass="18637">MASTENTSGVHFDRTIMATAALPSTNWNPFSNSLSASLTVKLDRTNFLAWKCESIPTDHRTLRLDDILFLGVPPPRHLILRNWRTKCWHQQWKKRDQAASFLAQTPPWPEGFGLLSASWATNQLHKFLLCVESLGTKIHKSVSSAASLTQRIIFSHQERPFVNL</sequence>
<dbReference type="EMBL" id="UZAU01000395">
    <property type="status" value="NOT_ANNOTATED_CDS"/>
    <property type="molecule type" value="Genomic_DNA"/>
</dbReference>
<organism evidence="1 2">
    <name type="scientific">Cannabis sativa</name>
    <name type="common">Hemp</name>
    <name type="synonym">Marijuana</name>
    <dbReference type="NCBI Taxonomy" id="3483"/>
    <lineage>
        <taxon>Eukaryota</taxon>
        <taxon>Viridiplantae</taxon>
        <taxon>Streptophyta</taxon>
        <taxon>Embryophyta</taxon>
        <taxon>Tracheophyta</taxon>
        <taxon>Spermatophyta</taxon>
        <taxon>Magnoliopsida</taxon>
        <taxon>eudicotyledons</taxon>
        <taxon>Gunneridae</taxon>
        <taxon>Pentapetalae</taxon>
        <taxon>rosids</taxon>
        <taxon>fabids</taxon>
        <taxon>Rosales</taxon>
        <taxon>Cannabaceae</taxon>
        <taxon>Cannabis</taxon>
    </lineage>
</organism>
<evidence type="ECO:0000313" key="2">
    <source>
        <dbReference type="Proteomes" id="UP000596661"/>
    </source>
</evidence>
<reference evidence="1" key="2">
    <citation type="submission" date="2021-03" db="UniProtKB">
        <authorList>
            <consortium name="EnsemblPlants"/>
        </authorList>
    </citation>
    <scope>IDENTIFICATION</scope>
</reference>
<dbReference type="AlphaFoldDB" id="A0A803PDQ5"/>
<reference evidence="1" key="1">
    <citation type="submission" date="2018-11" db="EMBL/GenBank/DDBJ databases">
        <authorList>
            <person name="Grassa J C."/>
        </authorList>
    </citation>
    <scope>NUCLEOTIDE SEQUENCE [LARGE SCALE GENOMIC DNA]</scope>
</reference>